<dbReference type="PANTHER" id="PTHR43433:SF5">
    <property type="entry name" value="AB HYDROLASE-1 DOMAIN-CONTAINING PROTEIN"/>
    <property type="match status" value="1"/>
</dbReference>
<dbReference type="Pfam" id="PF00561">
    <property type="entry name" value="Abhydrolase_1"/>
    <property type="match status" value="1"/>
</dbReference>
<evidence type="ECO:0000313" key="3">
    <source>
        <dbReference type="Proteomes" id="UP000237752"/>
    </source>
</evidence>
<proteinExistence type="predicted"/>
<dbReference type="GO" id="GO:0004806">
    <property type="term" value="F:triacylglycerol lipase activity"/>
    <property type="evidence" value="ECO:0007669"/>
    <property type="project" value="TreeGrafter"/>
</dbReference>
<feature type="domain" description="AB hydrolase-1" evidence="1">
    <location>
        <begin position="27"/>
        <end position="273"/>
    </location>
</feature>
<gene>
    <name evidence="2" type="ORF">CLV47_10659</name>
</gene>
<dbReference type="RefSeq" id="WP_170111011.1">
    <property type="nucleotide sequence ID" value="NZ_PVUE01000006.1"/>
</dbReference>
<dbReference type="InterPro" id="IPR029058">
    <property type="entry name" value="AB_hydrolase_fold"/>
</dbReference>
<dbReference type="InterPro" id="IPR050471">
    <property type="entry name" value="AB_hydrolase"/>
</dbReference>
<sequence>MSNEVQRVMVSESIEIAYESIGDEADPPLLLVMGLGAQMIAWPDQFCVQLAARGYRVIRFDNRDVGLSTHLVGGTAPNVAKAMGGDYSSAAYTLSDMAGDAVGLLNALDIRTAHVVGASMGGMIVQCMAIEYPNRLRSMTSIMSTTGDRSVGRPSQAAMTVLLAPPATDREGAIARAVESAKVIGSPGFDRDDDVIKERAALAFDRAFDPVGGARQLVAIQASGDRTEKLRSVKIPTLVVHGAADALVDVSGGKATAEAIQGSKLLLIDGMSHDLPQGAWPQIVDAIDDLATRADA</sequence>
<keyword evidence="3" id="KW-1185">Reference proteome</keyword>
<dbReference type="EMBL" id="PVUE01000006">
    <property type="protein sequence ID" value="PRZ42188.1"/>
    <property type="molecule type" value="Genomic_DNA"/>
</dbReference>
<accession>A0A2T1A1I0</accession>
<evidence type="ECO:0000313" key="2">
    <source>
        <dbReference type="EMBL" id="PRZ42188.1"/>
    </source>
</evidence>
<dbReference type="InterPro" id="IPR000073">
    <property type="entry name" value="AB_hydrolase_1"/>
</dbReference>
<comment type="caution">
    <text evidence="2">The sequence shown here is derived from an EMBL/GenBank/DDBJ whole genome shotgun (WGS) entry which is preliminary data.</text>
</comment>
<dbReference type="Gene3D" id="3.40.50.1820">
    <property type="entry name" value="alpha/beta hydrolase"/>
    <property type="match status" value="1"/>
</dbReference>
<name>A0A2T1A1I0_9ACTN</name>
<dbReference type="Proteomes" id="UP000237752">
    <property type="component" value="Unassembled WGS sequence"/>
</dbReference>
<organism evidence="2 3">
    <name type="scientific">Antricoccus suffuscus</name>
    <dbReference type="NCBI Taxonomy" id="1629062"/>
    <lineage>
        <taxon>Bacteria</taxon>
        <taxon>Bacillati</taxon>
        <taxon>Actinomycetota</taxon>
        <taxon>Actinomycetes</taxon>
        <taxon>Geodermatophilales</taxon>
        <taxon>Antricoccaceae</taxon>
        <taxon>Antricoccus</taxon>
    </lineage>
</organism>
<evidence type="ECO:0000259" key="1">
    <source>
        <dbReference type="Pfam" id="PF00561"/>
    </source>
</evidence>
<dbReference type="GO" id="GO:0046503">
    <property type="term" value="P:glycerolipid catabolic process"/>
    <property type="evidence" value="ECO:0007669"/>
    <property type="project" value="TreeGrafter"/>
</dbReference>
<dbReference type="PANTHER" id="PTHR43433">
    <property type="entry name" value="HYDROLASE, ALPHA/BETA FOLD FAMILY PROTEIN"/>
    <property type="match status" value="1"/>
</dbReference>
<reference evidence="2 3" key="1">
    <citation type="submission" date="2018-03" db="EMBL/GenBank/DDBJ databases">
        <title>Genomic Encyclopedia of Archaeal and Bacterial Type Strains, Phase II (KMG-II): from individual species to whole genera.</title>
        <authorList>
            <person name="Goeker M."/>
        </authorList>
    </citation>
    <scope>NUCLEOTIDE SEQUENCE [LARGE SCALE GENOMIC DNA]</scope>
    <source>
        <strain evidence="2 3">DSM 100065</strain>
    </source>
</reference>
<dbReference type="SUPFAM" id="SSF53474">
    <property type="entry name" value="alpha/beta-Hydrolases"/>
    <property type="match status" value="1"/>
</dbReference>
<protein>
    <submittedName>
        <fullName evidence="2">Pimeloyl-ACP methyl ester carboxylesterase</fullName>
    </submittedName>
</protein>
<dbReference type="AlphaFoldDB" id="A0A2T1A1I0"/>